<dbReference type="Pfam" id="PF00583">
    <property type="entry name" value="Acetyltransf_1"/>
    <property type="match status" value="1"/>
</dbReference>
<dbReference type="InterPro" id="IPR016181">
    <property type="entry name" value="Acyl_CoA_acyltransferase"/>
</dbReference>
<dbReference type="PANTHER" id="PTHR43877">
    <property type="entry name" value="AMINOALKYLPHOSPHONATE N-ACETYLTRANSFERASE-RELATED-RELATED"/>
    <property type="match status" value="1"/>
</dbReference>
<organism evidence="4 5">
    <name type="scientific">Formosa sediminum</name>
    <dbReference type="NCBI Taxonomy" id="2594004"/>
    <lineage>
        <taxon>Bacteria</taxon>
        <taxon>Pseudomonadati</taxon>
        <taxon>Bacteroidota</taxon>
        <taxon>Flavobacteriia</taxon>
        <taxon>Flavobacteriales</taxon>
        <taxon>Flavobacteriaceae</taxon>
        <taxon>Formosa</taxon>
    </lineage>
</organism>
<keyword evidence="1 4" id="KW-0808">Transferase</keyword>
<dbReference type="InterPro" id="IPR000182">
    <property type="entry name" value="GNAT_dom"/>
</dbReference>
<sequence>MKLLRTNSNHTDFKALVSLLDADLALRDGEDHAFYAQFNGIDSLKHVVVVYKNKIPVACGAIKTFNDNTVEVKRMYTAQDYRGQVLATVVLKELEQWAAELHYTACVLETGLQQPEALALYHKNGYTLIPNYGQYAEIDNSRCFKKQIL</sequence>
<dbReference type="AlphaFoldDB" id="A0A516GRP5"/>
<dbReference type="InterPro" id="IPR050832">
    <property type="entry name" value="Bact_Acetyltransf"/>
</dbReference>
<reference evidence="4 5" key="1">
    <citation type="submission" date="2019-07" db="EMBL/GenBank/DDBJ databases">
        <title>Genome sequencing for Formosa sp. PS13.</title>
        <authorList>
            <person name="Park S.-J."/>
        </authorList>
    </citation>
    <scope>NUCLEOTIDE SEQUENCE [LARGE SCALE GENOMIC DNA]</scope>
    <source>
        <strain evidence="4 5">PS13</strain>
    </source>
</reference>
<dbReference type="Gene3D" id="3.40.630.30">
    <property type="match status" value="1"/>
</dbReference>
<accession>A0A516GRP5</accession>
<gene>
    <name evidence="4" type="ORF">FNB79_08630</name>
</gene>
<dbReference type="CDD" id="cd04301">
    <property type="entry name" value="NAT_SF"/>
    <property type="match status" value="1"/>
</dbReference>
<evidence type="ECO:0000259" key="3">
    <source>
        <dbReference type="PROSITE" id="PS51186"/>
    </source>
</evidence>
<dbReference type="PANTHER" id="PTHR43877:SF2">
    <property type="entry name" value="AMINOALKYLPHOSPHONATE N-ACETYLTRANSFERASE-RELATED"/>
    <property type="match status" value="1"/>
</dbReference>
<dbReference type="PROSITE" id="PS51186">
    <property type="entry name" value="GNAT"/>
    <property type="match status" value="1"/>
</dbReference>
<dbReference type="KEGG" id="fop:FNB79_08630"/>
<dbReference type="OrthoDB" id="9803233at2"/>
<name>A0A516GRP5_9FLAO</name>
<dbReference type="GO" id="GO:0016747">
    <property type="term" value="F:acyltransferase activity, transferring groups other than amino-acyl groups"/>
    <property type="evidence" value="ECO:0007669"/>
    <property type="project" value="InterPro"/>
</dbReference>
<evidence type="ECO:0000256" key="1">
    <source>
        <dbReference type="ARBA" id="ARBA00022679"/>
    </source>
</evidence>
<evidence type="ECO:0000313" key="4">
    <source>
        <dbReference type="EMBL" id="QDO94040.1"/>
    </source>
</evidence>
<keyword evidence="5" id="KW-1185">Reference proteome</keyword>
<dbReference type="Proteomes" id="UP000319209">
    <property type="component" value="Chromosome"/>
</dbReference>
<dbReference type="EMBL" id="CP041637">
    <property type="protein sequence ID" value="QDO94040.1"/>
    <property type="molecule type" value="Genomic_DNA"/>
</dbReference>
<proteinExistence type="predicted"/>
<evidence type="ECO:0000313" key="5">
    <source>
        <dbReference type="Proteomes" id="UP000319209"/>
    </source>
</evidence>
<feature type="domain" description="N-acetyltransferase" evidence="3">
    <location>
        <begin position="2"/>
        <end position="149"/>
    </location>
</feature>
<evidence type="ECO:0000256" key="2">
    <source>
        <dbReference type="ARBA" id="ARBA00023315"/>
    </source>
</evidence>
<protein>
    <submittedName>
        <fullName evidence="4">GNAT family N-acetyltransferase</fullName>
    </submittedName>
</protein>
<keyword evidence="2" id="KW-0012">Acyltransferase</keyword>
<dbReference type="RefSeq" id="WP_143380928.1">
    <property type="nucleotide sequence ID" value="NZ_CP041637.1"/>
</dbReference>
<dbReference type="SUPFAM" id="SSF55729">
    <property type="entry name" value="Acyl-CoA N-acyltransferases (Nat)"/>
    <property type="match status" value="1"/>
</dbReference>